<sequence>MKPCSLIVCFIFLSSGLLCQAQKALPVVDLGPIPFFDSTKMIKAVEGSPFPTLFNIFLIQKPLQAREQYYDGFTDTSLRNGIKKLNATTYQIDVNDISKKIILVNSFEAGYSFEVSNNQDPNPATISWRPYDQANSFADRSLSFDPYFTSYSLFDNRSKKRLAQFRFSYTFPEPIPILITTDTALIAKKKKNAGHNFSPSVPADKVSISPFFTTDKSHVLILFEHFLRNARSEKLDQLEYKINNSDWSSTALSYTPSLLLEDLQPGKYLLYVKYSAEKAKLLKFELEILPPVKHSILWWALGSVVLSALLFYTIYRIRIKAAQQKAQKTRLELQAIQSQLNPHFMFNALGSVQYLMHNNEKQKADHYLTEFSALLRSSLSNNENEMIPLSRELQVLNSYIALEQLRFGFRYQCTIGREIAPDTIPVPTLLMQPLVENAIKHGLSSLREKGLLEIRVQQQESDLLIAITDNGPGFAPAQLYTGLGTKLVKERIGLLRRNGYQVELSFATDQKNETKVCLKFRNWA</sequence>
<dbReference type="Pfam" id="PF06580">
    <property type="entry name" value="His_kinase"/>
    <property type="match status" value="1"/>
</dbReference>
<dbReference type="AlphaFoldDB" id="A0A1G6NC17"/>
<feature type="domain" description="Histidine kinase/HSP90-like ATPase" evidence="3">
    <location>
        <begin position="430"/>
        <end position="492"/>
    </location>
</feature>
<keyword evidence="1" id="KW-0812">Transmembrane</keyword>
<dbReference type="RefSeq" id="WP_090389382.1">
    <property type="nucleotide sequence ID" value="NZ_FMZO01000003.1"/>
</dbReference>
<protein>
    <submittedName>
        <fullName evidence="5">Histidine kinase</fullName>
    </submittedName>
</protein>
<dbReference type="GO" id="GO:0016020">
    <property type="term" value="C:membrane"/>
    <property type="evidence" value="ECO:0007669"/>
    <property type="project" value="InterPro"/>
</dbReference>
<dbReference type="SUPFAM" id="SSF55874">
    <property type="entry name" value="ATPase domain of HSP90 chaperone/DNA topoisomerase II/histidine kinase"/>
    <property type="match status" value="1"/>
</dbReference>
<feature type="domain" description="Signal transduction histidine kinase internal region" evidence="4">
    <location>
        <begin position="332"/>
        <end position="409"/>
    </location>
</feature>
<keyword evidence="5" id="KW-0808">Transferase</keyword>
<evidence type="ECO:0000259" key="4">
    <source>
        <dbReference type="Pfam" id="PF06580"/>
    </source>
</evidence>
<dbReference type="Gene3D" id="3.30.565.10">
    <property type="entry name" value="Histidine kinase-like ATPase, C-terminal domain"/>
    <property type="match status" value="1"/>
</dbReference>
<feature type="transmembrane region" description="Helical" evidence="1">
    <location>
        <begin position="296"/>
        <end position="315"/>
    </location>
</feature>
<dbReference type="InterPro" id="IPR010559">
    <property type="entry name" value="Sig_transdc_His_kin_internal"/>
</dbReference>
<keyword evidence="1" id="KW-1133">Transmembrane helix</keyword>
<accession>A0A1G6NC17</accession>
<feature type="chain" id="PRO_5011758094" evidence="2">
    <location>
        <begin position="21"/>
        <end position="524"/>
    </location>
</feature>
<dbReference type="PANTHER" id="PTHR34220">
    <property type="entry name" value="SENSOR HISTIDINE KINASE YPDA"/>
    <property type="match status" value="1"/>
</dbReference>
<name>A0A1G6NC17_NIADE</name>
<dbReference type="PANTHER" id="PTHR34220:SF7">
    <property type="entry name" value="SENSOR HISTIDINE KINASE YPDA"/>
    <property type="match status" value="1"/>
</dbReference>
<dbReference type="Pfam" id="PF02518">
    <property type="entry name" value="HATPase_c"/>
    <property type="match status" value="1"/>
</dbReference>
<dbReference type="InterPro" id="IPR036890">
    <property type="entry name" value="HATPase_C_sf"/>
</dbReference>
<dbReference type="OrthoDB" id="9809670at2"/>
<proteinExistence type="predicted"/>
<feature type="signal peptide" evidence="2">
    <location>
        <begin position="1"/>
        <end position="20"/>
    </location>
</feature>
<dbReference type="Proteomes" id="UP000198757">
    <property type="component" value="Unassembled WGS sequence"/>
</dbReference>
<evidence type="ECO:0000313" key="6">
    <source>
        <dbReference type="Proteomes" id="UP000198757"/>
    </source>
</evidence>
<keyword evidence="5" id="KW-0418">Kinase</keyword>
<dbReference type="InterPro" id="IPR050640">
    <property type="entry name" value="Bact_2-comp_sensor_kinase"/>
</dbReference>
<gene>
    <name evidence="5" type="ORF">SAMN04487894_103211</name>
</gene>
<dbReference type="GO" id="GO:0000155">
    <property type="term" value="F:phosphorelay sensor kinase activity"/>
    <property type="evidence" value="ECO:0007669"/>
    <property type="project" value="InterPro"/>
</dbReference>
<evidence type="ECO:0000313" key="5">
    <source>
        <dbReference type="EMBL" id="SDC64826.1"/>
    </source>
</evidence>
<keyword evidence="2" id="KW-0732">Signal</keyword>
<dbReference type="STRING" id="1285928.SAMN04487894_103211"/>
<organism evidence="5 6">
    <name type="scientific">Niabella drilacis (strain DSM 25811 / CCM 8410 / CCUG 62505 / LMG 26954 / E90)</name>
    <dbReference type="NCBI Taxonomy" id="1285928"/>
    <lineage>
        <taxon>Bacteria</taxon>
        <taxon>Pseudomonadati</taxon>
        <taxon>Bacteroidota</taxon>
        <taxon>Chitinophagia</taxon>
        <taxon>Chitinophagales</taxon>
        <taxon>Chitinophagaceae</taxon>
        <taxon>Niabella</taxon>
    </lineage>
</organism>
<dbReference type="EMBL" id="FMZO01000003">
    <property type="protein sequence ID" value="SDC64826.1"/>
    <property type="molecule type" value="Genomic_DNA"/>
</dbReference>
<reference evidence="6" key="1">
    <citation type="submission" date="2016-10" db="EMBL/GenBank/DDBJ databases">
        <authorList>
            <person name="Varghese N."/>
            <person name="Submissions S."/>
        </authorList>
    </citation>
    <scope>NUCLEOTIDE SEQUENCE [LARGE SCALE GENOMIC DNA]</scope>
    <source>
        <strain evidence="6">DSM 25811 / CCM 8410 / LMG 26954 / E90</strain>
    </source>
</reference>
<evidence type="ECO:0000259" key="3">
    <source>
        <dbReference type="Pfam" id="PF02518"/>
    </source>
</evidence>
<keyword evidence="6" id="KW-1185">Reference proteome</keyword>
<evidence type="ECO:0000256" key="2">
    <source>
        <dbReference type="SAM" id="SignalP"/>
    </source>
</evidence>
<evidence type="ECO:0000256" key="1">
    <source>
        <dbReference type="SAM" id="Phobius"/>
    </source>
</evidence>
<keyword evidence="1" id="KW-0472">Membrane</keyword>
<dbReference type="InterPro" id="IPR003594">
    <property type="entry name" value="HATPase_dom"/>
</dbReference>